<proteinExistence type="predicted"/>
<dbReference type="GO" id="GO:0051606">
    <property type="term" value="P:detection of stimulus"/>
    <property type="evidence" value="ECO:0007669"/>
    <property type="project" value="UniProtKB-ARBA"/>
</dbReference>
<dbReference type="OrthoDB" id="6478931at2759"/>
<evidence type="ECO:0000256" key="3">
    <source>
        <dbReference type="ARBA" id="ARBA00022989"/>
    </source>
</evidence>
<dbReference type="GO" id="GO:0016020">
    <property type="term" value="C:membrane"/>
    <property type="evidence" value="ECO:0007669"/>
    <property type="project" value="UniProtKB-SubCell"/>
</dbReference>
<sequence>MFSLEKRKALSKNSSAKIAWTNGDIRSTDDISTTMYWYIILMSWFGLFYPFKNYKDGQNEKQLTKTKLPQHRKTAMHFGFCFSLALLLGMNSVRAIVGIFVGDFLDETRNFKLVHFTWVTLCFFNSASLFYVSYKPEGLRAFYHQWNKSRESAFTHFRITTKTRTTKFKVTSYIIIAFILLTFNVVSVGTIMFAGLGSASDSFSIVFSAPFIPTTTVKGCIYFTIIIDDIAWIFPVIFFLLICSILNDDMETYNKFISQQTKDRNGKIGKDITQLRLVHLELCKTISRLDSSFSWLLFTWFVLNIANGCFIAFVLLNSSYDIFGTTMLVFWLIVSCVYIGATSISAAILHEKVIKHR</sequence>
<comment type="subcellular location">
    <subcellularLocation>
        <location evidence="1">Membrane</location>
        <topology evidence="1">Multi-pass membrane protein</topology>
    </subcellularLocation>
</comment>
<feature type="transmembrane region" description="Helical" evidence="6">
    <location>
        <begin position="221"/>
        <end position="246"/>
    </location>
</feature>
<keyword evidence="8" id="KW-1185">Reference proteome</keyword>
<protein>
    <submittedName>
        <fullName evidence="7">Uncharacterized protein</fullName>
    </submittedName>
</protein>
<dbReference type="EMBL" id="CACVKT020001980">
    <property type="protein sequence ID" value="CAC5374082.1"/>
    <property type="molecule type" value="Genomic_DNA"/>
</dbReference>
<evidence type="ECO:0000313" key="8">
    <source>
        <dbReference type="Proteomes" id="UP000507470"/>
    </source>
</evidence>
<feature type="transmembrane region" description="Helical" evidence="6">
    <location>
        <begin position="113"/>
        <end position="134"/>
    </location>
</feature>
<organism evidence="7 8">
    <name type="scientific">Mytilus coruscus</name>
    <name type="common">Sea mussel</name>
    <dbReference type="NCBI Taxonomy" id="42192"/>
    <lineage>
        <taxon>Eukaryota</taxon>
        <taxon>Metazoa</taxon>
        <taxon>Spiralia</taxon>
        <taxon>Lophotrochozoa</taxon>
        <taxon>Mollusca</taxon>
        <taxon>Bivalvia</taxon>
        <taxon>Autobranchia</taxon>
        <taxon>Pteriomorphia</taxon>
        <taxon>Mytilida</taxon>
        <taxon>Mytiloidea</taxon>
        <taxon>Mytilidae</taxon>
        <taxon>Mytilinae</taxon>
        <taxon>Mytilus</taxon>
    </lineage>
</organism>
<dbReference type="Proteomes" id="UP000507470">
    <property type="component" value="Unassembled WGS sequence"/>
</dbReference>
<dbReference type="PANTHER" id="PTHR21421">
    <property type="entry name" value="GUSTATORY RECEPTOR"/>
    <property type="match status" value="1"/>
</dbReference>
<dbReference type="GO" id="GO:0007606">
    <property type="term" value="P:sensory perception of chemical stimulus"/>
    <property type="evidence" value="ECO:0007669"/>
    <property type="project" value="TreeGrafter"/>
</dbReference>
<feature type="transmembrane region" description="Helical" evidence="6">
    <location>
        <begin position="293"/>
        <end position="316"/>
    </location>
</feature>
<evidence type="ECO:0000256" key="4">
    <source>
        <dbReference type="ARBA" id="ARBA00023136"/>
    </source>
</evidence>
<name>A0A6J8AUG8_MYTCO</name>
<keyword evidence="4 6" id="KW-0472">Membrane</keyword>
<feature type="transmembrane region" description="Helical" evidence="6">
    <location>
        <begin position="170"/>
        <end position="194"/>
    </location>
</feature>
<evidence type="ECO:0000256" key="6">
    <source>
        <dbReference type="SAM" id="Phobius"/>
    </source>
</evidence>
<evidence type="ECO:0000256" key="5">
    <source>
        <dbReference type="ARBA" id="ARBA00023170"/>
    </source>
</evidence>
<reference evidence="7 8" key="1">
    <citation type="submission" date="2020-06" db="EMBL/GenBank/DDBJ databases">
        <authorList>
            <person name="Li R."/>
            <person name="Bekaert M."/>
        </authorList>
    </citation>
    <scope>NUCLEOTIDE SEQUENCE [LARGE SCALE GENOMIC DNA]</scope>
    <source>
        <strain evidence="8">wild</strain>
    </source>
</reference>
<feature type="transmembrane region" description="Helical" evidence="6">
    <location>
        <begin position="328"/>
        <end position="349"/>
    </location>
</feature>
<feature type="transmembrane region" description="Helical" evidence="6">
    <location>
        <begin position="35"/>
        <end position="54"/>
    </location>
</feature>
<accession>A0A6J8AUG8</accession>
<dbReference type="AlphaFoldDB" id="A0A6J8AUG8"/>
<evidence type="ECO:0000256" key="2">
    <source>
        <dbReference type="ARBA" id="ARBA00022692"/>
    </source>
</evidence>
<dbReference type="GO" id="GO:0038023">
    <property type="term" value="F:signaling receptor activity"/>
    <property type="evidence" value="ECO:0007669"/>
    <property type="project" value="UniProtKB-ARBA"/>
</dbReference>
<keyword evidence="5" id="KW-0675">Receptor</keyword>
<keyword evidence="2 6" id="KW-0812">Transmembrane</keyword>
<evidence type="ECO:0000313" key="7">
    <source>
        <dbReference type="EMBL" id="CAC5374082.1"/>
    </source>
</evidence>
<keyword evidence="3 6" id="KW-1133">Transmembrane helix</keyword>
<feature type="transmembrane region" description="Helical" evidence="6">
    <location>
        <begin position="75"/>
        <end position="101"/>
    </location>
</feature>
<dbReference type="PANTHER" id="PTHR21421:SF29">
    <property type="entry name" value="GUSTATORY RECEPTOR 5A FOR TREHALOSE-RELATED"/>
    <property type="match status" value="1"/>
</dbReference>
<gene>
    <name evidence="7" type="ORF">MCOR_11609</name>
</gene>
<evidence type="ECO:0000256" key="1">
    <source>
        <dbReference type="ARBA" id="ARBA00004141"/>
    </source>
</evidence>